<organism evidence="2 3">
    <name type="scientific">Rhypophila decipiens</name>
    <dbReference type="NCBI Taxonomy" id="261697"/>
    <lineage>
        <taxon>Eukaryota</taxon>
        <taxon>Fungi</taxon>
        <taxon>Dikarya</taxon>
        <taxon>Ascomycota</taxon>
        <taxon>Pezizomycotina</taxon>
        <taxon>Sordariomycetes</taxon>
        <taxon>Sordariomycetidae</taxon>
        <taxon>Sordariales</taxon>
        <taxon>Naviculisporaceae</taxon>
        <taxon>Rhypophila</taxon>
    </lineage>
</organism>
<dbReference type="EMBL" id="MU858705">
    <property type="protein sequence ID" value="KAK4205874.1"/>
    <property type="molecule type" value="Genomic_DNA"/>
</dbReference>
<keyword evidence="3" id="KW-1185">Reference proteome</keyword>
<reference evidence="2" key="1">
    <citation type="journal article" date="2023" name="Mol. Phylogenet. Evol.">
        <title>Genome-scale phylogeny and comparative genomics of the fungal order Sordariales.</title>
        <authorList>
            <person name="Hensen N."/>
            <person name="Bonometti L."/>
            <person name="Westerberg I."/>
            <person name="Brannstrom I.O."/>
            <person name="Guillou S."/>
            <person name="Cros-Aarteil S."/>
            <person name="Calhoun S."/>
            <person name="Haridas S."/>
            <person name="Kuo A."/>
            <person name="Mondo S."/>
            <person name="Pangilinan J."/>
            <person name="Riley R."/>
            <person name="LaButti K."/>
            <person name="Andreopoulos B."/>
            <person name="Lipzen A."/>
            <person name="Chen C."/>
            <person name="Yan M."/>
            <person name="Daum C."/>
            <person name="Ng V."/>
            <person name="Clum A."/>
            <person name="Steindorff A."/>
            <person name="Ohm R.A."/>
            <person name="Martin F."/>
            <person name="Silar P."/>
            <person name="Natvig D.O."/>
            <person name="Lalanne C."/>
            <person name="Gautier V."/>
            <person name="Ament-Velasquez S.L."/>
            <person name="Kruys A."/>
            <person name="Hutchinson M.I."/>
            <person name="Powell A.J."/>
            <person name="Barry K."/>
            <person name="Miller A.N."/>
            <person name="Grigoriev I.V."/>
            <person name="Debuchy R."/>
            <person name="Gladieux P."/>
            <person name="Hiltunen Thoren M."/>
            <person name="Johannesson H."/>
        </authorList>
    </citation>
    <scope>NUCLEOTIDE SEQUENCE</scope>
    <source>
        <strain evidence="2">PSN293</strain>
    </source>
</reference>
<dbReference type="AlphaFoldDB" id="A0AAN6XSE9"/>
<feature type="region of interest" description="Disordered" evidence="1">
    <location>
        <begin position="16"/>
        <end position="46"/>
    </location>
</feature>
<sequence>MFPDVWNVDPEWEKVIEVSDPDDRHTDPEHQRDTDEREIKMANEDRSLKQRYITQRIIELEKQRAEPATDFKPDAVPRYTIIPRRIKKVQFDLTNTKDTDDVDKMMRQLDGDPPPSNPPSEPERYRKDPVTPRGQAWETDTRGRYQLRRDGLSWYKHRPLDVAFIRATWFQKFAADDDIEIGIMSLHELDRAIEE</sequence>
<feature type="compositionally biased region" description="Basic and acidic residues" evidence="1">
    <location>
        <begin position="121"/>
        <end position="130"/>
    </location>
</feature>
<proteinExistence type="predicted"/>
<feature type="compositionally biased region" description="Basic and acidic residues" evidence="1">
    <location>
        <begin position="97"/>
        <end position="110"/>
    </location>
</feature>
<dbReference type="Proteomes" id="UP001301769">
    <property type="component" value="Unassembled WGS sequence"/>
</dbReference>
<comment type="caution">
    <text evidence="2">The sequence shown here is derived from an EMBL/GenBank/DDBJ whole genome shotgun (WGS) entry which is preliminary data.</text>
</comment>
<accession>A0AAN6XSE9</accession>
<gene>
    <name evidence="2" type="ORF">QBC37DRAFT_174089</name>
</gene>
<protein>
    <submittedName>
        <fullName evidence="2">Uncharacterized protein</fullName>
    </submittedName>
</protein>
<evidence type="ECO:0000313" key="3">
    <source>
        <dbReference type="Proteomes" id="UP001301769"/>
    </source>
</evidence>
<reference evidence="2" key="2">
    <citation type="submission" date="2023-05" db="EMBL/GenBank/DDBJ databases">
        <authorList>
            <consortium name="Lawrence Berkeley National Laboratory"/>
            <person name="Steindorff A."/>
            <person name="Hensen N."/>
            <person name="Bonometti L."/>
            <person name="Westerberg I."/>
            <person name="Brannstrom I.O."/>
            <person name="Guillou S."/>
            <person name="Cros-Aarteil S."/>
            <person name="Calhoun S."/>
            <person name="Haridas S."/>
            <person name="Kuo A."/>
            <person name="Mondo S."/>
            <person name="Pangilinan J."/>
            <person name="Riley R."/>
            <person name="Labutti K."/>
            <person name="Andreopoulos B."/>
            <person name="Lipzen A."/>
            <person name="Chen C."/>
            <person name="Yanf M."/>
            <person name="Daum C."/>
            <person name="Ng V."/>
            <person name="Clum A."/>
            <person name="Ohm R."/>
            <person name="Martin F."/>
            <person name="Silar P."/>
            <person name="Natvig D."/>
            <person name="Lalanne C."/>
            <person name="Gautier V."/>
            <person name="Ament-Velasquez S.L."/>
            <person name="Kruys A."/>
            <person name="Hutchinson M.I."/>
            <person name="Powell A.J."/>
            <person name="Barry K."/>
            <person name="Miller A.N."/>
            <person name="Grigoriev I.V."/>
            <person name="Debuchy R."/>
            <person name="Gladieux P."/>
            <person name="Thoren M.H."/>
            <person name="Johannesson H."/>
        </authorList>
    </citation>
    <scope>NUCLEOTIDE SEQUENCE</scope>
    <source>
        <strain evidence="2">PSN293</strain>
    </source>
</reference>
<feature type="non-terminal residue" evidence="2">
    <location>
        <position position="195"/>
    </location>
</feature>
<evidence type="ECO:0000313" key="2">
    <source>
        <dbReference type="EMBL" id="KAK4205874.1"/>
    </source>
</evidence>
<name>A0AAN6XSE9_9PEZI</name>
<feature type="region of interest" description="Disordered" evidence="1">
    <location>
        <begin position="97"/>
        <end position="141"/>
    </location>
</feature>
<evidence type="ECO:0000256" key="1">
    <source>
        <dbReference type="SAM" id="MobiDB-lite"/>
    </source>
</evidence>